<dbReference type="Gene3D" id="3.40.390.10">
    <property type="entry name" value="Collagenase (Catalytic Domain)"/>
    <property type="match status" value="1"/>
</dbReference>
<feature type="signal peptide" evidence="2">
    <location>
        <begin position="1"/>
        <end position="25"/>
    </location>
</feature>
<feature type="region of interest" description="Disordered" evidence="1">
    <location>
        <begin position="219"/>
        <end position="245"/>
    </location>
</feature>
<name>A0AAX4J352_9PEZI</name>
<dbReference type="GO" id="GO:0008237">
    <property type="term" value="F:metallopeptidase activity"/>
    <property type="evidence" value="ECO:0007669"/>
    <property type="project" value="InterPro"/>
</dbReference>
<reference evidence="4" key="1">
    <citation type="journal article" date="2023" name="bioRxiv">
        <title>Complete genome of the Medicago anthracnose fungus, Colletotrichum destructivum, reveals a mini-chromosome-like region within a core chromosome.</title>
        <authorList>
            <person name="Lapalu N."/>
            <person name="Simon A."/>
            <person name="Lu A."/>
            <person name="Plaumann P.-L."/>
            <person name="Amselem J."/>
            <person name="Pigne S."/>
            <person name="Auger A."/>
            <person name="Koch C."/>
            <person name="Dallery J.-F."/>
            <person name="O'Connell R.J."/>
        </authorList>
    </citation>
    <scope>NUCLEOTIDE SEQUENCE [LARGE SCALE GENOMIC DNA]</scope>
    <source>
        <strain evidence="4">CBS 520.97</strain>
    </source>
</reference>
<dbReference type="Proteomes" id="UP001322277">
    <property type="component" value="Chromosome 10"/>
</dbReference>
<sequence>MRPRILQPLTLYLWSLLLAWTAAHSLQDRGYSDKFDNVYYVTQGEWACSKLKLERIQFGIKEAHRLAEKSINVLKTRGSETSPAYSLWFGKSNATPRMVDILLRQHYRTALSHLSPSTKPTRFYVDKVPKFRAIKDNKKPTVNSIVYACPPDNDSAKMCGPENPATAIYKQGGKSATRGPTILGFCPTYFKHGVFAKNINMVDNYRRDRKVDKPSRGFLISKATFPDPPAEDVNKPDPTSSNNSKCYSPECCAKLSDSDKIRNAQNYALFALHVAAFPITGKPIT</sequence>
<protein>
    <submittedName>
        <fullName evidence="3">Metallopeptidase, catalytic domain superfamily</fullName>
    </submittedName>
</protein>
<dbReference type="GeneID" id="87951357"/>
<dbReference type="EMBL" id="CP137314">
    <property type="protein sequence ID" value="WQF89843.1"/>
    <property type="molecule type" value="Genomic_DNA"/>
</dbReference>
<gene>
    <name evidence="3" type="ORF">CDEST_14857</name>
</gene>
<dbReference type="AlphaFoldDB" id="A0AAX4J352"/>
<evidence type="ECO:0000256" key="2">
    <source>
        <dbReference type="SAM" id="SignalP"/>
    </source>
</evidence>
<evidence type="ECO:0000256" key="1">
    <source>
        <dbReference type="SAM" id="MobiDB-lite"/>
    </source>
</evidence>
<feature type="chain" id="PRO_5043858970" evidence="2">
    <location>
        <begin position="26"/>
        <end position="285"/>
    </location>
</feature>
<dbReference type="InterPro" id="IPR024079">
    <property type="entry name" value="MetalloPept_cat_dom_sf"/>
</dbReference>
<accession>A0AAX4J352</accession>
<dbReference type="KEGG" id="cdet:87951357"/>
<organism evidence="3 4">
    <name type="scientific">Colletotrichum destructivum</name>
    <dbReference type="NCBI Taxonomy" id="34406"/>
    <lineage>
        <taxon>Eukaryota</taxon>
        <taxon>Fungi</taxon>
        <taxon>Dikarya</taxon>
        <taxon>Ascomycota</taxon>
        <taxon>Pezizomycotina</taxon>
        <taxon>Sordariomycetes</taxon>
        <taxon>Hypocreomycetidae</taxon>
        <taxon>Glomerellales</taxon>
        <taxon>Glomerellaceae</taxon>
        <taxon>Colletotrichum</taxon>
        <taxon>Colletotrichum destructivum species complex</taxon>
    </lineage>
</organism>
<proteinExistence type="predicted"/>
<keyword evidence="4" id="KW-1185">Reference proteome</keyword>
<evidence type="ECO:0000313" key="3">
    <source>
        <dbReference type="EMBL" id="WQF89843.1"/>
    </source>
</evidence>
<evidence type="ECO:0000313" key="4">
    <source>
        <dbReference type="Proteomes" id="UP001322277"/>
    </source>
</evidence>
<dbReference type="RefSeq" id="XP_062787064.1">
    <property type="nucleotide sequence ID" value="XM_062931013.1"/>
</dbReference>
<keyword evidence="2" id="KW-0732">Signal</keyword>